<organism evidence="5 6">
    <name type="scientific">Georgenia ruanii</name>
    <dbReference type="NCBI Taxonomy" id="348442"/>
    <lineage>
        <taxon>Bacteria</taxon>
        <taxon>Bacillati</taxon>
        <taxon>Actinomycetota</taxon>
        <taxon>Actinomycetes</taxon>
        <taxon>Micrococcales</taxon>
        <taxon>Bogoriellaceae</taxon>
        <taxon>Georgenia</taxon>
    </lineage>
</organism>
<dbReference type="GO" id="GO:0003677">
    <property type="term" value="F:DNA binding"/>
    <property type="evidence" value="ECO:0007669"/>
    <property type="project" value="UniProtKB-KW"/>
</dbReference>
<dbReference type="PROSITE" id="PS00622">
    <property type="entry name" value="HTH_LUXR_1"/>
    <property type="match status" value="1"/>
</dbReference>
<evidence type="ECO:0000256" key="1">
    <source>
        <dbReference type="ARBA" id="ARBA00023015"/>
    </source>
</evidence>
<feature type="domain" description="HTH luxR-type" evidence="4">
    <location>
        <begin position="721"/>
        <end position="786"/>
    </location>
</feature>
<dbReference type="PANTHER" id="PTHR44688">
    <property type="entry name" value="DNA-BINDING TRANSCRIPTIONAL ACTIVATOR DEVR_DOSR"/>
    <property type="match status" value="1"/>
</dbReference>
<dbReference type="InterPro" id="IPR036388">
    <property type="entry name" value="WH-like_DNA-bd_sf"/>
</dbReference>
<dbReference type="GO" id="GO:0006355">
    <property type="term" value="P:regulation of DNA-templated transcription"/>
    <property type="evidence" value="ECO:0007669"/>
    <property type="project" value="InterPro"/>
</dbReference>
<evidence type="ECO:0000313" key="6">
    <source>
        <dbReference type="Proteomes" id="UP000429644"/>
    </source>
</evidence>
<evidence type="ECO:0000256" key="2">
    <source>
        <dbReference type="ARBA" id="ARBA00023125"/>
    </source>
</evidence>
<keyword evidence="3" id="KW-0804">Transcription</keyword>
<sequence length="791" mass="83185">MSSGLPRVPATFAPTARAREALAALPTVAVLRAPRGFGKSSTAAQWLRRPDLPDRDVVWVSLPPRGLAGPAFWHAVDLALERAGLESAAAVGWDGLAMRARERRRRLVLVVDGLDRVEDRRVDDELVALVQAHAELHLVLLMRAQRPVEALARVAADTVVLTREHLALDAPAVADLARRTGRAVRPEEARWLAAELGGWPGLLRAALLTAGRGPEDELVLDTASLADYVRLVLQDDELAAVAEDLTALAVPERITAEVAAHLVGRHVLPGALARAQAAGLVAGEGPLAFPTVVRDLLRRILREDCPARYRELNRTMMEHRGRAGDALAALRHAVRTQEPDAVLGVVEDGWAALVAHPTEVRAALAEVPVDLLARSAKGLVALEHLRPAQVPPAFLLALVSGLRPGVPWQDDPVGAPAPADVGEVPELLVQLGTRLLLDADVLRATHAFADAAVRAGADGATAAPARAGAALGLVLLGHTDAARRFLPGEGGDAPGDALTALATRVGPALLALDALVAPAPPDPNVDLPAPLAALEGLALYVRATAAVPAGEGAGLVGELERFRHGPAGQAPLAAGLALAALADLHLAHGRGDRARALFTGAATPPDRPFVGAARARVALYAGEHELALRLSARAPELAAVCPRPAVELSLVRAVAAHRTGRPHVAGEALDLATSLAESTGILRPFLLVPRADLDQLATTLPRARALLARPELTVRGETMPTPNRPVNLSRSELRVLVELSSGRPVTHVARRLFVSESTVKTQVRSIYRKLDVHSRAEALGRARALGILPPA</sequence>
<dbReference type="CDD" id="cd06170">
    <property type="entry name" value="LuxR_C_like"/>
    <property type="match status" value="1"/>
</dbReference>
<evidence type="ECO:0000313" key="5">
    <source>
        <dbReference type="EMBL" id="MPV87494.1"/>
    </source>
</evidence>
<dbReference type="SMART" id="SM00421">
    <property type="entry name" value="HTH_LUXR"/>
    <property type="match status" value="1"/>
</dbReference>
<name>A0A7J9UUS3_9MICO</name>
<comment type="caution">
    <text evidence="5">The sequence shown here is derived from an EMBL/GenBank/DDBJ whole genome shotgun (WGS) entry which is preliminary data.</text>
</comment>
<dbReference type="PANTHER" id="PTHR44688:SF16">
    <property type="entry name" value="DNA-BINDING TRANSCRIPTIONAL ACTIVATOR DEVR_DOSR"/>
    <property type="match status" value="1"/>
</dbReference>
<dbReference type="SUPFAM" id="SSF46894">
    <property type="entry name" value="C-terminal effector domain of the bipartite response regulators"/>
    <property type="match status" value="1"/>
</dbReference>
<dbReference type="Gene3D" id="1.10.10.10">
    <property type="entry name" value="Winged helix-like DNA-binding domain superfamily/Winged helix DNA-binding domain"/>
    <property type="match status" value="1"/>
</dbReference>
<dbReference type="EMBL" id="WHPD01000518">
    <property type="protein sequence ID" value="MPV87494.1"/>
    <property type="molecule type" value="Genomic_DNA"/>
</dbReference>
<dbReference type="InterPro" id="IPR000792">
    <property type="entry name" value="Tscrpt_reg_LuxR_C"/>
</dbReference>
<dbReference type="PROSITE" id="PS50043">
    <property type="entry name" value="HTH_LUXR_2"/>
    <property type="match status" value="1"/>
</dbReference>
<keyword evidence="2" id="KW-0238">DNA-binding</keyword>
<proteinExistence type="predicted"/>
<keyword evidence="6" id="KW-1185">Reference proteome</keyword>
<dbReference type="Pfam" id="PF00196">
    <property type="entry name" value="GerE"/>
    <property type="match status" value="1"/>
</dbReference>
<dbReference type="PRINTS" id="PR00038">
    <property type="entry name" value="HTHLUXR"/>
</dbReference>
<evidence type="ECO:0000259" key="4">
    <source>
        <dbReference type="PROSITE" id="PS50043"/>
    </source>
</evidence>
<protein>
    <recommendedName>
        <fullName evidence="4">HTH luxR-type domain-containing protein</fullName>
    </recommendedName>
</protein>
<gene>
    <name evidence="5" type="ORF">GB882_02345</name>
</gene>
<dbReference type="InterPro" id="IPR016032">
    <property type="entry name" value="Sig_transdc_resp-reg_C-effctor"/>
</dbReference>
<dbReference type="AlphaFoldDB" id="A0A7J9UUS3"/>
<reference evidence="5 6" key="1">
    <citation type="submission" date="2019-10" db="EMBL/GenBank/DDBJ databases">
        <title>Georgenia wutianyii sp. nov. and Georgenia yuyongxinii sp. nov. isolated from plateau pika (Ochotona curzoniae) in the Qinghai-Tibet plateau of China.</title>
        <authorList>
            <person name="Tian Z."/>
        </authorList>
    </citation>
    <scope>NUCLEOTIDE SEQUENCE [LARGE SCALE GENOMIC DNA]</scope>
    <source>
        <strain evidence="5 6">JCM 15130</strain>
    </source>
</reference>
<accession>A0A7J9UUS3</accession>
<dbReference type="Proteomes" id="UP000429644">
    <property type="component" value="Unassembled WGS sequence"/>
</dbReference>
<keyword evidence="1" id="KW-0805">Transcription regulation</keyword>
<evidence type="ECO:0000256" key="3">
    <source>
        <dbReference type="ARBA" id="ARBA00023163"/>
    </source>
</evidence>